<dbReference type="InterPro" id="IPR013506">
    <property type="entry name" value="Topo_IIA_bsu_dom2"/>
</dbReference>
<dbReference type="InterPro" id="IPR013216">
    <property type="entry name" value="Methyltransf_11"/>
</dbReference>
<organism evidence="11 12">
    <name type="scientific">Micromonospora maritima</name>
    <dbReference type="NCBI Taxonomy" id="986711"/>
    <lineage>
        <taxon>Bacteria</taxon>
        <taxon>Bacillati</taxon>
        <taxon>Actinomycetota</taxon>
        <taxon>Actinomycetes</taxon>
        <taxon>Micromonosporales</taxon>
        <taxon>Micromonosporaceae</taxon>
        <taxon>Micromonospora</taxon>
    </lineage>
</organism>
<keyword evidence="8" id="KW-0238">DNA-binding</keyword>
<dbReference type="PANTHER" id="PTHR45866:SF1">
    <property type="entry name" value="DNA GYRASE SUBUNIT B, MITOCHONDRIAL"/>
    <property type="match status" value="1"/>
</dbReference>
<evidence type="ECO:0000256" key="9">
    <source>
        <dbReference type="ARBA" id="ARBA00023235"/>
    </source>
</evidence>
<proteinExistence type="inferred from homology"/>
<dbReference type="SUPFAM" id="SSF54211">
    <property type="entry name" value="Ribosomal protein S5 domain 2-like"/>
    <property type="match status" value="1"/>
</dbReference>
<keyword evidence="5" id="KW-0547">Nucleotide-binding</keyword>
<dbReference type="Gene3D" id="3.30.230.10">
    <property type="match status" value="1"/>
</dbReference>
<dbReference type="RefSeq" id="WP_396768514.1">
    <property type="nucleotide sequence ID" value="NZ_JBITLA010000002.1"/>
</dbReference>
<dbReference type="EC" id="5.6.2.2" evidence="4"/>
<evidence type="ECO:0000256" key="4">
    <source>
        <dbReference type="ARBA" id="ARBA00012895"/>
    </source>
</evidence>
<dbReference type="InterPro" id="IPR014721">
    <property type="entry name" value="Ribsml_uS5_D2-typ_fold_subgr"/>
</dbReference>
<evidence type="ECO:0000256" key="8">
    <source>
        <dbReference type="ARBA" id="ARBA00023125"/>
    </source>
</evidence>
<dbReference type="PRINTS" id="PR00418">
    <property type="entry name" value="TPI2FAMILY"/>
</dbReference>
<comment type="catalytic activity">
    <reaction evidence="1">
        <text>ATP-dependent breakage, passage and rejoining of double-stranded DNA.</text>
        <dbReference type="EC" id="5.6.2.2"/>
    </reaction>
</comment>
<feature type="domain" description="Histidine kinase/HSP90-like ATPase" evidence="10">
    <location>
        <begin position="40"/>
        <end position="184"/>
    </location>
</feature>
<dbReference type="InterPro" id="IPR020568">
    <property type="entry name" value="Ribosomal_Su5_D2-typ_SF"/>
</dbReference>
<evidence type="ECO:0000256" key="3">
    <source>
        <dbReference type="ARBA" id="ARBA00010708"/>
    </source>
</evidence>
<dbReference type="InterPro" id="IPR003594">
    <property type="entry name" value="HATPase_dom"/>
</dbReference>
<dbReference type="Gene3D" id="3.40.50.150">
    <property type="entry name" value="Vaccinia Virus protein VP39"/>
    <property type="match status" value="1"/>
</dbReference>
<evidence type="ECO:0000256" key="6">
    <source>
        <dbReference type="ARBA" id="ARBA00022840"/>
    </source>
</evidence>
<dbReference type="InterPro" id="IPR036890">
    <property type="entry name" value="HATPase_C_sf"/>
</dbReference>
<dbReference type="Pfam" id="PF00204">
    <property type="entry name" value="DNA_gyraseB"/>
    <property type="match status" value="1"/>
</dbReference>
<comment type="caution">
    <text evidence="11">The sequence shown here is derived from an EMBL/GenBank/DDBJ whole genome shotgun (WGS) entry which is preliminary data.</text>
</comment>
<dbReference type="EMBL" id="JBITLE010000001">
    <property type="protein sequence ID" value="MFI7261521.1"/>
    <property type="molecule type" value="Genomic_DNA"/>
</dbReference>
<keyword evidence="11" id="KW-0489">Methyltransferase</keyword>
<dbReference type="SUPFAM" id="SSF55874">
    <property type="entry name" value="ATPase domain of HSP90 chaperone/DNA topoisomerase II/histidine kinase"/>
    <property type="match status" value="1"/>
</dbReference>
<sequence>MGATETDRPAPVARYDASSITILSGLDAVRRTPSMYVGSTGPEGLHHLVSELIDNAVDESEAGYCRNLSVVLRGDGSCVVTDDGRGIPVDIHPATGRPACEVLLTTLHSGGKFAGGSYANSAGLHGVGLSCVNALAEWLELDVWRDGRHLRQSFARGRQASELTDLGPSDRCGTSIAFKPDATVLDAVEFSADVLVNRLEEVAFLHPALTVEMRDERTGRHVTLNHSGGVAAFLAHRGGAATPVHEQPIVISGQSGSLVLEAAVRWTDGYTEDVWSFVNTVRTEQGGAHIDGLRAALATVINRHATTNGLLEGLNREKITTTDVLEGLTAVVAIRMAHPKFDGQTKRRLQSPEVGSFVQETVQDGLQGQFDADPELAQRIVQRVLDASRARLAARLATRTARVRQRKIEIDYSVYQKQFGIRSKNWHDSCSWLADDGLLAQHAALCDVPENARMLDVCCGSGVVGGAFRGKVGEMIGLDITPEMVSLASTRLDKVFQGTVYDLPFEDASFDLVVNREVLHLLPRPEVPVAEIFRVLRPGGQFIVGQIVPYADEDAFWMFRIFKKKQPLLFQMFREEDFRRLLLGAGFTLDKMEEYFLWESIDKWIDTHETTPEHRQQIYRLFYDAPPEVRAVHPFEVAADGSVRDRWRWCVYSLRKPAQ</sequence>
<comment type="similarity">
    <text evidence="3">Belongs to the type II topoisomerase GyrB family.</text>
</comment>
<dbReference type="Proteomes" id="UP001612812">
    <property type="component" value="Unassembled WGS sequence"/>
</dbReference>
<dbReference type="SMART" id="SM00433">
    <property type="entry name" value="TOP2c"/>
    <property type="match status" value="1"/>
</dbReference>
<evidence type="ECO:0000256" key="7">
    <source>
        <dbReference type="ARBA" id="ARBA00023029"/>
    </source>
</evidence>
<keyword evidence="11" id="KW-0808">Transferase</keyword>
<name>A0ABW7ZF99_9ACTN</name>
<dbReference type="SMART" id="SM00387">
    <property type="entry name" value="HATPase_c"/>
    <property type="match status" value="1"/>
</dbReference>
<evidence type="ECO:0000313" key="12">
    <source>
        <dbReference type="Proteomes" id="UP001612812"/>
    </source>
</evidence>
<keyword evidence="12" id="KW-1185">Reference proteome</keyword>
<keyword evidence="9" id="KW-0413">Isomerase</keyword>
<dbReference type="Pfam" id="PF08241">
    <property type="entry name" value="Methyltransf_11"/>
    <property type="match status" value="1"/>
</dbReference>
<evidence type="ECO:0000313" key="11">
    <source>
        <dbReference type="EMBL" id="MFI7261521.1"/>
    </source>
</evidence>
<dbReference type="PRINTS" id="PR01159">
    <property type="entry name" value="DNAGYRASEB"/>
</dbReference>
<keyword evidence="7" id="KW-0799">Topoisomerase</keyword>
<evidence type="ECO:0000259" key="10">
    <source>
        <dbReference type="SMART" id="SM00387"/>
    </source>
</evidence>
<dbReference type="CDD" id="cd02440">
    <property type="entry name" value="AdoMet_MTases"/>
    <property type="match status" value="1"/>
</dbReference>
<gene>
    <name evidence="11" type="ORF">ACIBP4_04315</name>
</gene>
<dbReference type="SUPFAM" id="SSF53335">
    <property type="entry name" value="S-adenosyl-L-methionine-dependent methyltransferases"/>
    <property type="match status" value="1"/>
</dbReference>
<evidence type="ECO:0000256" key="1">
    <source>
        <dbReference type="ARBA" id="ARBA00000185"/>
    </source>
</evidence>
<reference evidence="11 12" key="1">
    <citation type="submission" date="2024-10" db="EMBL/GenBank/DDBJ databases">
        <title>The Natural Products Discovery Center: Release of the First 8490 Sequenced Strains for Exploring Actinobacteria Biosynthetic Diversity.</title>
        <authorList>
            <person name="Kalkreuter E."/>
            <person name="Kautsar S.A."/>
            <person name="Yang D."/>
            <person name="Bader C.D."/>
            <person name="Teijaro C.N."/>
            <person name="Fluegel L."/>
            <person name="Davis C.M."/>
            <person name="Simpson J.R."/>
            <person name="Lauterbach L."/>
            <person name="Steele A.D."/>
            <person name="Gui C."/>
            <person name="Meng S."/>
            <person name="Li G."/>
            <person name="Viehrig K."/>
            <person name="Ye F."/>
            <person name="Su P."/>
            <person name="Kiefer A.F."/>
            <person name="Nichols A."/>
            <person name="Cepeda A.J."/>
            <person name="Yan W."/>
            <person name="Fan B."/>
            <person name="Jiang Y."/>
            <person name="Adhikari A."/>
            <person name="Zheng C.-J."/>
            <person name="Schuster L."/>
            <person name="Cowan T.M."/>
            <person name="Smanski M.J."/>
            <person name="Chevrette M.G."/>
            <person name="De Carvalho L.P.S."/>
            <person name="Shen B."/>
        </authorList>
    </citation>
    <scope>NUCLEOTIDE SEQUENCE [LARGE SCALE GENOMIC DNA]</scope>
    <source>
        <strain evidence="11 12">NPDC049845</strain>
    </source>
</reference>
<dbReference type="GO" id="GO:0008168">
    <property type="term" value="F:methyltransferase activity"/>
    <property type="evidence" value="ECO:0007669"/>
    <property type="project" value="UniProtKB-KW"/>
</dbReference>
<protein>
    <recommendedName>
        <fullName evidence="4">DNA topoisomerase (ATP-hydrolyzing)</fullName>
        <ecNumber evidence="4">5.6.2.2</ecNumber>
    </recommendedName>
</protein>
<accession>A0ABW7ZF99</accession>
<dbReference type="InterPro" id="IPR001241">
    <property type="entry name" value="Topo_IIA"/>
</dbReference>
<dbReference type="InterPro" id="IPR029063">
    <property type="entry name" value="SAM-dependent_MTases_sf"/>
</dbReference>
<dbReference type="Pfam" id="PF02518">
    <property type="entry name" value="HATPase_c"/>
    <property type="match status" value="1"/>
</dbReference>
<dbReference type="GO" id="GO:0032259">
    <property type="term" value="P:methylation"/>
    <property type="evidence" value="ECO:0007669"/>
    <property type="project" value="UniProtKB-KW"/>
</dbReference>
<evidence type="ECO:0000256" key="2">
    <source>
        <dbReference type="ARBA" id="ARBA00001946"/>
    </source>
</evidence>
<keyword evidence="6" id="KW-0067">ATP-binding</keyword>
<dbReference type="Gene3D" id="3.30.565.10">
    <property type="entry name" value="Histidine kinase-like ATPase, C-terminal domain"/>
    <property type="match status" value="1"/>
</dbReference>
<comment type="cofactor">
    <cofactor evidence="2">
        <name>Mg(2+)</name>
        <dbReference type="ChEBI" id="CHEBI:18420"/>
    </cofactor>
</comment>
<dbReference type="PANTHER" id="PTHR45866">
    <property type="entry name" value="DNA GYRASE/TOPOISOMERASE SUBUNIT B"/>
    <property type="match status" value="1"/>
</dbReference>
<evidence type="ECO:0000256" key="5">
    <source>
        <dbReference type="ARBA" id="ARBA00022741"/>
    </source>
</evidence>
<dbReference type="CDD" id="cd16928">
    <property type="entry name" value="HATPase_GyrB-like"/>
    <property type="match status" value="1"/>
</dbReference>
<dbReference type="InterPro" id="IPR000565">
    <property type="entry name" value="Topo_IIA_B"/>
</dbReference>